<dbReference type="InterPro" id="IPR006058">
    <property type="entry name" value="2Fe2S_fd_BS"/>
</dbReference>
<dbReference type="PROSITE" id="PS51384">
    <property type="entry name" value="FAD_FR"/>
    <property type="match status" value="1"/>
</dbReference>
<dbReference type="Proteomes" id="UP001595859">
    <property type="component" value="Unassembled WGS sequence"/>
</dbReference>
<evidence type="ECO:0000256" key="7">
    <source>
        <dbReference type="ARBA" id="ARBA00023004"/>
    </source>
</evidence>
<dbReference type="RefSeq" id="WP_378055600.1">
    <property type="nucleotide sequence ID" value="NZ_JBHSIS010000003.1"/>
</dbReference>
<proteinExistence type="predicted"/>
<evidence type="ECO:0000313" key="11">
    <source>
        <dbReference type="EMBL" id="MFC4853664.1"/>
    </source>
</evidence>
<dbReference type="Pfam" id="PF00111">
    <property type="entry name" value="Fer2"/>
    <property type="match status" value="1"/>
</dbReference>
<feature type="domain" description="FAD-binding FR-type" evidence="10">
    <location>
        <begin position="2"/>
        <end position="103"/>
    </location>
</feature>
<dbReference type="PROSITE" id="PS00197">
    <property type="entry name" value="2FE2S_FER_1"/>
    <property type="match status" value="1"/>
</dbReference>
<comment type="cofactor">
    <cofactor evidence="1">
        <name>FAD</name>
        <dbReference type="ChEBI" id="CHEBI:57692"/>
    </cofactor>
</comment>
<protein>
    <submittedName>
        <fullName evidence="11">2Fe-2S iron-sulfur cluster-binding protein</fullName>
    </submittedName>
</protein>
<keyword evidence="3" id="KW-0001">2Fe-2S</keyword>
<evidence type="ECO:0000256" key="5">
    <source>
        <dbReference type="ARBA" id="ARBA00022827"/>
    </source>
</evidence>
<dbReference type="CDD" id="cd06214">
    <property type="entry name" value="PA_degradation_oxidoreductase_like"/>
    <property type="match status" value="1"/>
</dbReference>
<dbReference type="Gene3D" id="2.40.30.10">
    <property type="entry name" value="Translation factors"/>
    <property type="match status" value="1"/>
</dbReference>
<evidence type="ECO:0000259" key="10">
    <source>
        <dbReference type="PROSITE" id="PS51384"/>
    </source>
</evidence>
<evidence type="ECO:0000256" key="8">
    <source>
        <dbReference type="ARBA" id="ARBA00023014"/>
    </source>
</evidence>
<keyword evidence="12" id="KW-1185">Reference proteome</keyword>
<dbReference type="SUPFAM" id="SSF63380">
    <property type="entry name" value="Riboflavin synthase domain-like"/>
    <property type="match status" value="1"/>
</dbReference>
<reference evidence="12" key="1">
    <citation type="journal article" date="2019" name="Int. J. Syst. Evol. Microbiol.">
        <title>The Global Catalogue of Microorganisms (GCM) 10K type strain sequencing project: providing services to taxonomists for standard genome sequencing and annotation.</title>
        <authorList>
            <consortium name="The Broad Institute Genomics Platform"/>
            <consortium name="The Broad Institute Genome Sequencing Center for Infectious Disease"/>
            <person name="Wu L."/>
            <person name="Ma J."/>
        </authorList>
    </citation>
    <scope>NUCLEOTIDE SEQUENCE [LARGE SCALE GENOMIC DNA]</scope>
    <source>
        <strain evidence="12">ZS-22-S1</strain>
    </source>
</reference>
<dbReference type="InterPro" id="IPR036010">
    <property type="entry name" value="2Fe-2S_ferredoxin-like_sf"/>
</dbReference>
<dbReference type="SUPFAM" id="SSF54292">
    <property type="entry name" value="2Fe-2S ferredoxin-like"/>
    <property type="match status" value="1"/>
</dbReference>
<keyword evidence="7" id="KW-0408">Iron</keyword>
<dbReference type="InterPro" id="IPR039261">
    <property type="entry name" value="FNR_nucleotide-bd"/>
</dbReference>
<dbReference type="EMBL" id="JBHSIS010000003">
    <property type="protein sequence ID" value="MFC4853664.1"/>
    <property type="molecule type" value="Genomic_DNA"/>
</dbReference>
<keyword evidence="5" id="KW-0274">FAD</keyword>
<dbReference type="InterPro" id="IPR001433">
    <property type="entry name" value="OxRdtase_FAD/NAD-bd"/>
</dbReference>
<dbReference type="InterPro" id="IPR050415">
    <property type="entry name" value="MRET"/>
</dbReference>
<dbReference type="SUPFAM" id="SSF52343">
    <property type="entry name" value="Ferredoxin reductase-like, C-terminal NADP-linked domain"/>
    <property type="match status" value="1"/>
</dbReference>
<dbReference type="InterPro" id="IPR001041">
    <property type="entry name" value="2Fe-2S_ferredoxin-type"/>
</dbReference>
<dbReference type="InterPro" id="IPR008333">
    <property type="entry name" value="Cbr1-like_FAD-bd_dom"/>
</dbReference>
<dbReference type="PANTHER" id="PTHR47354">
    <property type="entry name" value="NADH OXIDOREDUCTASE HCR"/>
    <property type="match status" value="1"/>
</dbReference>
<keyword evidence="4" id="KW-0479">Metal-binding</keyword>
<dbReference type="PRINTS" id="PR00371">
    <property type="entry name" value="FPNCR"/>
</dbReference>
<dbReference type="InterPro" id="IPR001709">
    <property type="entry name" value="Flavoprot_Pyr_Nucl_cyt_Rdtase"/>
</dbReference>
<dbReference type="InterPro" id="IPR012675">
    <property type="entry name" value="Beta-grasp_dom_sf"/>
</dbReference>
<keyword evidence="2" id="KW-0285">Flavoprotein</keyword>
<organism evidence="11 12">
    <name type="scientific">Actinophytocola glycyrrhizae</name>
    <dbReference type="NCBI Taxonomy" id="2044873"/>
    <lineage>
        <taxon>Bacteria</taxon>
        <taxon>Bacillati</taxon>
        <taxon>Actinomycetota</taxon>
        <taxon>Actinomycetes</taxon>
        <taxon>Pseudonocardiales</taxon>
        <taxon>Pseudonocardiaceae</taxon>
    </lineage>
</organism>
<gene>
    <name evidence="11" type="ORF">ACFPCV_09105</name>
</gene>
<evidence type="ECO:0000256" key="4">
    <source>
        <dbReference type="ARBA" id="ARBA00022723"/>
    </source>
</evidence>
<sequence length="334" mass="36062">MTESFRLRVREVVRETGDACSLVFDSPGLRYRPGQFLTLRIPSDRRGSVARCYSLSSSPHTDEFPQVTVKRTADGYGSNWLCDSVAAGDELESLAPAGIFTPSSLDGDLLLFAAGSGITPVLSIVKSVLAVGTGRVVLGYANRDEQSVIFARELAALAARHPTRLVVVHWLESVQGLPRPAALAELARPYAAHEAFVCGPAPFMTAARNALSTLDVPRTRVHVERFVSLGANPFEEAAPVTSTRTAAVKVTIDGTEHRFDWPAETKLLDLLLDRGVDAPYSCREGACSACACRLVSGEVKMLNNDVLEDEDLADGIRLACQSLPVTDEVEISYE</sequence>
<evidence type="ECO:0000256" key="6">
    <source>
        <dbReference type="ARBA" id="ARBA00023002"/>
    </source>
</evidence>
<dbReference type="PROSITE" id="PS51085">
    <property type="entry name" value="2FE2S_FER_2"/>
    <property type="match status" value="1"/>
</dbReference>
<accession>A0ABV9RXM4</accession>
<evidence type="ECO:0000256" key="2">
    <source>
        <dbReference type="ARBA" id="ARBA00022630"/>
    </source>
</evidence>
<dbReference type="PRINTS" id="PR00410">
    <property type="entry name" value="PHEHYDRXLASE"/>
</dbReference>
<dbReference type="Gene3D" id="3.10.20.30">
    <property type="match status" value="1"/>
</dbReference>
<name>A0ABV9RXM4_9PSEU</name>
<dbReference type="Pfam" id="PF00970">
    <property type="entry name" value="FAD_binding_6"/>
    <property type="match status" value="1"/>
</dbReference>
<evidence type="ECO:0000259" key="9">
    <source>
        <dbReference type="PROSITE" id="PS51085"/>
    </source>
</evidence>
<evidence type="ECO:0000313" key="12">
    <source>
        <dbReference type="Proteomes" id="UP001595859"/>
    </source>
</evidence>
<dbReference type="CDD" id="cd00207">
    <property type="entry name" value="fer2"/>
    <property type="match status" value="1"/>
</dbReference>
<comment type="caution">
    <text evidence="11">The sequence shown here is derived from an EMBL/GenBank/DDBJ whole genome shotgun (WGS) entry which is preliminary data.</text>
</comment>
<keyword evidence="8" id="KW-0411">Iron-sulfur</keyword>
<dbReference type="PANTHER" id="PTHR47354:SF8">
    <property type="entry name" value="1,2-PHENYLACETYL-COA EPOXIDASE, SUBUNIT E"/>
    <property type="match status" value="1"/>
</dbReference>
<feature type="domain" description="2Fe-2S ferredoxin-type" evidence="9">
    <location>
        <begin position="246"/>
        <end position="334"/>
    </location>
</feature>
<evidence type="ECO:0000256" key="1">
    <source>
        <dbReference type="ARBA" id="ARBA00001974"/>
    </source>
</evidence>
<dbReference type="Pfam" id="PF00175">
    <property type="entry name" value="NAD_binding_1"/>
    <property type="match status" value="1"/>
</dbReference>
<dbReference type="Gene3D" id="3.40.50.80">
    <property type="entry name" value="Nucleotide-binding domain of ferredoxin-NADP reductase (FNR) module"/>
    <property type="match status" value="1"/>
</dbReference>
<evidence type="ECO:0000256" key="3">
    <source>
        <dbReference type="ARBA" id="ARBA00022714"/>
    </source>
</evidence>
<dbReference type="InterPro" id="IPR017938">
    <property type="entry name" value="Riboflavin_synthase-like_b-brl"/>
</dbReference>
<dbReference type="InterPro" id="IPR017927">
    <property type="entry name" value="FAD-bd_FR_type"/>
</dbReference>
<keyword evidence="6" id="KW-0560">Oxidoreductase</keyword>